<comment type="similarity">
    <text evidence="1">Belongs to the histidine acid phosphatase family.</text>
</comment>
<dbReference type="PANTHER" id="PTHR11567">
    <property type="entry name" value="ACID PHOSPHATASE-RELATED"/>
    <property type="match status" value="1"/>
</dbReference>
<accession>A0A2P6TB43</accession>
<keyword evidence="2" id="KW-0378">Hydrolase</keyword>
<protein>
    <submittedName>
        <fullName evidence="5">Acid phosphatase</fullName>
    </submittedName>
</protein>
<feature type="chain" id="PRO_5015194023" evidence="4">
    <location>
        <begin position="21"/>
        <end position="518"/>
    </location>
</feature>
<dbReference type="InterPro" id="IPR000560">
    <property type="entry name" value="His_Pase_clade-2"/>
</dbReference>
<dbReference type="CDD" id="cd07061">
    <property type="entry name" value="HP_HAP_like"/>
    <property type="match status" value="1"/>
</dbReference>
<reference evidence="5 6" key="1">
    <citation type="journal article" date="2018" name="Plant J.">
        <title>Genome sequences of Chlorella sorokiniana UTEX 1602 and Micractinium conductrix SAG 241.80: implications to maltose excretion by a green alga.</title>
        <authorList>
            <person name="Arriola M.B."/>
            <person name="Velmurugan N."/>
            <person name="Zhang Y."/>
            <person name="Plunkett M.H."/>
            <person name="Hondzo H."/>
            <person name="Barney B.M."/>
        </authorList>
    </citation>
    <scope>NUCLEOTIDE SEQUENCE [LARGE SCALE GENOMIC DNA]</scope>
    <source>
        <strain evidence="6">UTEX 1602</strain>
    </source>
</reference>
<keyword evidence="3" id="KW-1133">Transmembrane helix</keyword>
<dbReference type="SUPFAM" id="SSF53254">
    <property type="entry name" value="Phosphoglycerate mutase-like"/>
    <property type="match status" value="1"/>
</dbReference>
<feature type="transmembrane region" description="Helical" evidence="3">
    <location>
        <begin position="470"/>
        <end position="493"/>
    </location>
</feature>
<evidence type="ECO:0000256" key="2">
    <source>
        <dbReference type="ARBA" id="ARBA00022801"/>
    </source>
</evidence>
<dbReference type="STRING" id="3076.A0A2P6TB43"/>
<dbReference type="EMBL" id="LHPG02000029">
    <property type="protein sequence ID" value="PRW05761.1"/>
    <property type="molecule type" value="Genomic_DNA"/>
</dbReference>
<evidence type="ECO:0000313" key="5">
    <source>
        <dbReference type="EMBL" id="PRW05761.1"/>
    </source>
</evidence>
<evidence type="ECO:0000256" key="3">
    <source>
        <dbReference type="SAM" id="Phobius"/>
    </source>
</evidence>
<comment type="caution">
    <text evidence="5">The sequence shown here is derived from an EMBL/GenBank/DDBJ whole genome shotgun (WGS) entry which is preliminary data.</text>
</comment>
<evidence type="ECO:0000313" key="6">
    <source>
        <dbReference type="Proteomes" id="UP000239899"/>
    </source>
</evidence>
<sequence length="518" mass="54712">MARSLLALLLPLLLACQAGGELLMVYSVQRHGARNVLPKTATLKESDAAGGPTLLPEGQLQAYKVGVAYRERYMNPEGCGRNASLTGATCLEAELAEPGPEYGVVGSPDGLFNNFNTMVRSSSLDRTIMTARSFLDGAFPPINQPTATKYLPDGQQVVPVYALPEDGSGALIRSYTMCPAYDARLTDWYASDEFKAKEAETKPLRDTIAAAAPGLDTSLKNWWNVYDGFNVFRTYGVGTPMPTIPDATFDEMQQVAYWLETAKMRSELTGNLLGGLVLADLVRYLDAAEAATASNDVELIYYKMLHLSGHYNTQLGLLGALQIDQDPATANFTWFKKIPSLAAVMAFELHSDPSTRPADLAVRLVMQDGAGKPYTTIPLPCASAGDSAEALAGPGACSLDAFRALAEPLAFNTTGDWCTACGNTKMSTCQLQQAAQNITQLEARLSGSSTSDGSSSSSGSSSGSGLSGGAVAGIAVGCAAAVAALLSAAFFVYHRKVTAQLKQAHLADTYGNSVPFAA</sequence>
<keyword evidence="3" id="KW-0812">Transmembrane</keyword>
<dbReference type="PANTHER" id="PTHR11567:SF110">
    <property type="entry name" value="2-PHOSPHOXYLOSE PHOSPHATASE 1"/>
    <property type="match status" value="1"/>
</dbReference>
<gene>
    <name evidence="5" type="ORF">C2E21_9545</name>
</gene>
<feature type="signal peptide" evidence="4">
    <location>
        <begin position="1"/>
        <end position="20"/>
    </location>
</feature>
<dbReference type="OrthoDB" id="258392at2759"/>
<dbReference type="InterPro" id="IPR029033">
    <property type="entry name" value="His_PPase_superfam"/>
</dbReference>
<dbReference type="AlphaFoldDB" id="A0A2P6TB43"/>
<dbReference type="Pfam" id="PF00328">
    <property type="entry name" value="His_Phos_2"/>
    <property type="match status" value="1"/>
</dbReference>
<keyword evidence="4" id="KW-0732">Signal</keyword>
<name>A0A2P6TB43_CHLSO</name>
<dbReference type="GO" id="GO:0016791">
    <property type="term" value="F:phosphatase activity"/>
    <property type="evidence" value="ECO:0007669"/>
    <property type="project" value="TreeGrafter"/>
</dbReference>
<keyword evidence="3" id="KW-0472">Membrane</keyword>
<dbReference type="Proteomes" id="UP000239899">
    <property type="component" value="Unassembled WGS sequence"/>
</dbReference>
<evidence type="ECO:0000256" key="1">
    <source>
        <dbReference type="ARBA" id="ARBA00005375"/>
    </source>
</evidence>
<proteinExistence type="inferred from homology"/>
<evidence type="ECO:0000256" key="4">
    <source>
        <dbReference type="SAM" id="SignalP"/>
    </source>
</evidence>
<dbReference type="PROSITE" id="PS51257">
    <property type="entry name" value="PROKAR_LIPOPROTEIN"/>
    <property type="match status" value="1"/>
</dbReference>
<dbReference type="InterPro" id="IPR050645">
    <property type="entry name" value="Histidine_acid_phosphatase"/>
</dbReference>
<organism evidence="5 6">
    <name type="scientific">Chlorella sorokiniana</name>
    <name type="common">Freshwater green alga</name>
    <dbReference type="NCBI Taxonomy" id="3076"/>
    <lineage>
        <taxon>Eukaryota</taxon>
        <taxon>Viridiplantae</taxon>
        <taxon>Chlorophyta</taxon>
        <taxon>core chlorophytes</taxon>
        <taxon>Trebouxiophyceae</taxon>
        <taxon>Chlorellales</taxon>
        <taxon>Chlorellaceae</taxon>
        <taxon>Chlorella clade</taxon>
        <taxon>Chlorella</taxon>
    </lineage>
</organism>
<dbReference type="Gene3D" id="3.40.50.1240">
    <property type="entry name" value="Phosphoglycerate mutase-like"/>
    <property type="match status" value="1"/>
</dbReference>
<keyword evidence="6" id="KW-1185">Reference proteome</keyword>